<evidence type="ECO:0000313" key="1">
    <source>
        <dbReference type="EMBL" id="PFG39402.1"/>
    </source>
</evidence>
<dbReference type="Gene3D" id="1.10.287.1060">
    <property type="entry name" value="ESAT-6-like"/>
    <property type="match status" value="1"/>
</dbReference>
<dbReference type="InterPro" id="IPR010310">
    <property type="entry name" value="T7SS_ESAT-6-like"/>
</dbReference>
<organism evidence="1 3">
    <name type="scientific">Georgenia soli</name>
    <dbReference type="NCBI Taxonomy" id="638953"/>
    <lineage>
        <taxon>Bacteria</taxon>
        <taxon>Bacillati</taxon>
        <taxon>Actinomycetota</taxon>
        <taxon>Actinomycetes</taxon>
        <taxon>Micrococcales</taxon>
        <taxon>Bogoriellaceae</taxon>
        <taxon>Georgenia</taxon>
    </lineage>
</organism>
<reference evidence="1 3" key="1">
    <citation type="submission" date="2017-10" db="EMBL/GenBank/DDBJ databases">
        <title>Sequencing the genomes of 1000 actinobacteria strains.</title>
        <authorList>
            <person name="Klenk H.-P."/>
        </authorList>
    </citation>
    <scope>NUCLEOTIDE SEQUENCE [LARGE SCALE GENOMIC DNA]</scope>
    <source>
        <strain evidence="1 3">DSM 21838</strain>
    </source>
</reference>
<dbReference type="EMBL" id="PDJI01000004">
    <property type="protein sequence ID" value="PFG41287.1"/>
    <property type="molecule type" value="Genomic_DNA"/>
</dbReference>
<evidence type="ECO:0000313" key="2">
    <source>
        <dbReference type="EMBL" id="PFG41287.1"/>
    </source>
</evidence>
<dbReference type="EMBL" id="PDJI01000004">
    <property type="protein sequence ID" value="PFG39402.1"/>
    <property type="molecule type" value="Genomic_DNA"/>
</dbReference>
<dbReference type="Proteomes" id="UP000222106">
    <property type="component" value="Unassembled WGS sequence"/>
</dbReference>
<gene>
    <name evidence="1" type="ORF">ATJ97_1908</name>
    <name evidence="2" type="ORF">ATJ97_3835</name>
</gene>
<evidence type="ECO:0000313" key="3">
    <source>
        <dbReference type="Proteomes" id="UP000222106"/>
    </source>
</evidence>
<proteinExistence type="predicted"/>
<keyword evidence="3" id="KW-1185">Reference proteome</keyword>
<name>A0A2A9EMB7_9MICO</name>
<dbReference type="Pfam" id="PF06013">
    <property type="entry name" value="WXG100"/>
    <property type="match status" value="1"/>
</dbReference>
<sequence>MSNINVSYDEMQREANNLVTAKDQIVADLNRLQAQIQGLVESGFVTDQASVRFNESYQQFTTGAQSTIEGLQDLSQYLVNAAQALADTDSQLAAGI</sequence>
<dbReference type="InterPro" id="IPR036689">
    <property type="entry name" value="ESAT-6-like_sf"/>
</dbReference>
<dbReference type="OrthoDB" id="3268062at2"/>
<protein>
    <submittedName>
        <fullName evidence="1">WXG100 family type VII secretion target</fullName>
    </submittedName>
</protein>
<dbReference type="SUPFAM" id="SSF140453">
    <property type="entry name" value="EsxAB dimer-like"/>
    <property type="match status" value="1"/>
</dbReference>
<dbReference type="RefSeq" id="WP_098483518.1">
    <property type="nucleotide sequence ID" value="NZ_PDJI01000004.1"/>
</dbReference>
<dbReference type="AlphaFoldDB" id="A0A2A9EMB7"/>
<accession>A0A2A9EMB7</accession>
<comment type="caution">
    <text evidence="1">The sequence shown here is derived from an EMBL/GenBank/DDBJ whole genome shotgun (WGS) entry which is preliminary data.</text>
</comment>